<dbReference type="RefSeq" id="WP_185116930.1">
    <property type="nucleotide sequence ID" value="NZ_FNUS01000001.1"/>
</dbReference>
<proteinExistence type="predicted"/>
<reference evidence="3" key="1">
    <citation type="submission" date="2016-10" db="EMBL/GenBank/DDBJ databases">
        <authorList>
            <person name="Varghese N."/>
            <person name="Submissions S."/>
        </authorList>
    </citation>
    <scope>NUCLEOTIDE SEQUENCE [LARGE SCALE GENOMIC DNA]</scope>
    <source>
        <strain evidence="3">DSM 21580</strain>
    </source>
</reference>
<gene>
    <name evidence="2" type="ORF">SAMN05421847_0143</name>
</gene>
<evidence type="ECO:0000313" key="2">
    <source>
        <dbReference type="EMBL" id="SEF49816.1"/>
    </source>
</evidence>
<dbReference type="AlphaFoldDB" id="A0A1H5SGT0"/>
<evidence type="ECO:0000313" key="3">
    <source>
        <dbReference type="Proteomes" id="UP000236738"/>
    </source>
</evidence>
<keyword evidence="3" id="KW-1185">Reference proteome</keyword>
<sequence>MAVEHTPTGIVHKGQKGGTTGCGTDTNEHKDHWEDTSKSITCDKKGCKN</sequence>
<accession>A0A1H5SGT0</accession>
<evidence type="ECO:0000256" key="1">
    <source>
        <dbReference type="SAM" id="MobiDB-lite"/>
    </source>
</evidence>
<dbReference type="EMBL" id="FNUS01000001">
    <property type="protein sequence ID" value="SEF49816.1"/>
    <property type="molecule type" value="Genomic_DNA"/>
</dbReference>
<feature type="compositionally biased region" description="Basic and acidic residues" evidence="1">
    <location>
        <begin position="26"/>
        <end position="35"/>
    </location>
</feature>
<feature type="region of interest" description="Disordered" evidence="1">
    <location>
        <begin position="1"/>
        <end position="35"/>
    </location>
</feature>
<name>A0A1H5SGT0_9FLAO</name>
<dbReference type="Proteomes" id="UP000236738">
    <property type="component" value="Unassembled WGS sequence"/>
</dbReference>
<organism evidence="2 3">
    <name type="scientific">Halpernia humi</name>
    <dbReference type="NCBI Taxonomy" id="493375"/>
    <lineage>
        <taxon>Bacteria</taxon>
        <taxon>Pseudomonadati</taxon>
        <taxon>Bacteroidota</taxon>
        <taxon>Flavobacteriia</taxon>
        <taxon>Flavobacteriales</taxon>
        <taxon>Weeksellaceae</taxon>
        <taxon>Chryseobacterium group</taxon>
        <taxon>Halpernia</taxon>
    </lineage>
</organism>
<protein>
    <submittedName>
        <fullName evidence="2">Uncharacterized protein</fullName>
    </submittedName>
</protein>